<dbReference type="PRINTS" id="PR00039">
    <property type="entry name" value="HTHLYSR"/>
</dbReference>
<proteinExistence type="inferred from homology"/>
<dbReference type="SUPFAM" id="SSF53850">
    <property type="entry name" value="Periplasmic binding protein-like II"/>
    <property type="match status" value="1"/>
</dbReference>
<dbReference type="Pfam" id="PF00126">
    <property type="entry name" value="HTH_1"/>
    <property type="match status" value="1"/>
</dbReference>
<dbReference type="InterPro" id="IPR036390">
    <property type="entry name" value="WH_DNA-bd_sf"/>
</dbReference>
<dbReference type="Gene3D" id="3.40.190.290">
    <property type="match status" value="1"/>
</dbReference>
<protein>
    <recommendedName>
        <fullName evidence="6">HTH-type transcriptional regulator TtuA</fullName>
    </recommendedName>
    <alternativeName>
        <fullName evidence="7">Tartrate utilization transcriptional regulator</fullName>
    </alternativeName>
</protein>
<keyword evidence="2" id="KW-0805">Transcription regulation</keyword>
<gene>
    <name evidence="9" type="ORF">B5K10_12805</name>
</gene>
<dbReference type="Proteomes" id="UP000256748">
    <property type="component" value="Unassembled WGS sequence"/>
</dbReference>
<dbReference type="PROSITE" id="PS50931">
    <property type="entry name" value="HTH_LYSR"/>
    <property type="match status" value="1"/>
</dbReference>
<dbReference type="FunFam" id="1.10.10.10:FF:000001">
    <property type="entry name" value="LysR family transcriptional regulator"/>
    <property type="match status" value="1"/>
</dbReference>
<evidence type="ECO:0000313" key="10">
    <source>
        <dbReference type="Proteomes" id="UP000256748"/>
    </source>
</evidence>
<feature type="domain" description="HTH lysR-type" evidence="8">
    <location>
        <begin position="4"/>
        <end position="61"/>
    </location>
</feature>
<keyword evidence="3" id="KW-0238">DNA-binding</keyword>
<dbReference type="Pfam" id="PF03466">
    <property type="entry name" value="LysR_substrate"/>
    <property type="match status" value="1"/>
</dbReference>
<dbReference type="InterPro" id="IPR005119">
    <property type="entry name" value="LysR_subst-bd"/>
</dbReference>
<evidence type="ECO:0000256" key="6">
    <source>
        <dbReference type="ARBA" id="ARBA00067332"/>
    </source>
</evidence>
<name>A0A3E1BLK9_RHILT</name>
<comment type="function">
    <text evidence="5">Transcriptional regulator of the ttuABCDE tartrate utilization operon.</text>
</comment>
<comment type="caution">
    <text evidence="9">The sequence shown here is derived from an EMBL/GenBank/DDBJ whole genome shotgun (WGS) entry which is preliminary data.</text>
</comment>
<dbReference type="GO" id="GO:0006351">
    <property type="term" value="P:DNA-templated transcription"/>
    <property type="evidence" value="ECO:0007669"/>
    <property type="project" value="TreeGrafter"/>
</dbReference>
<sequence length="297" mass="32808">MSRPAVNDLIAFLAVARAQSFTKAAGKLGVSQSALSHTIRGLEERLGLRLLTRTTRSVSPTEAGERLLLTIGPRIDEIETELAALSAFREKPAGTVRINAGEHAADAVLWPALEKLLPDYPDINVEIIVDYGLTDIVAERYDAGVRLGEQVAKDMIAVRIGPDMRMAVVGAPDYFHTRPKPLTPQELTDHNCINLRLPTYGSVYAWEFEKDGRELRVRVEGQLVFNNIALRLSAVLAGLGLAYMPEDVVAAHLADGRLVRVLEDWCLPFPGYHLYYPSRRHTSPAFAVVVDALRYRG</sequence>
<dbReference type="RefSeq" id="WP_116273572.1">
    <property type="nucleotide sequence ID" value="NZ_KZ859521.1"/>
</dbReference>
<evidence type="ECO:0000256" key="2">
    <source>
        <dbReference type="ARBA" id="ARBA00023015"/>
    </source>
</evidence>
<evidence type="ECO:0000256" key="1">
    <source>
        <dbReference type="ARBA" id="ARBA00009437"/>
    </source>
</evidence>
<evidence type="ECO:0000256" key="5">
    <source>
        <dbReference type="ARBA" id="ARBA00054626"/>
    </source>
</evidence>
<evidence type="ECO:0000256" key="7">
    <source>
        <dbReference type="ARBA" id="ARBA00083243"/>
    </source>
</evidence>
<dbReference type="GO" id="GO:0043565">
    <property type="term" value="F:sequence-specific DNA binding"/>
    <property type="evidence" value="ECO:0007669"/>
    <property type="project" value="TreeGrafter"/>
</dbReference>
<evidence type="ECO:0000256" key="3">
    <source>
        <dbReference type="ARBA" id="ARBA00023125"/>
    </source>
</evidence>
<comment type="similarity">
    <text evidence="1">Belongs to the LysR transcriptional regulatory family.</text>
</comment>
<reference evidence="9 10" key="1">
    <citation type="submission" date="2017-03" db="EMBL/GenBank/DDBJ databases">
        <title>Genome analysis of Rhizobial strains effectives or ineffectives for nitrogen fixation isolated from bean seeds.</title>
        <authorList>
            <person name="Peralta H."/>
            <person name="Aguilar-Vera A."/>
            <person name="Mora Y."/>
            <person name="Vargas-Lagunas C."/>
            <person name="Girard L."/>
            <person name="Mora J."/>
        </authorList>
    </citation>
    <scope>NUCLEOTIDE SEQUENCE [LARGE SCALE GENOMIC DNA]</scope>
    <source>
        <strain evidence="9 10">CCGM5</strain>
    </source>
</reference>
<dbReference type="Gene3D" id="1.10.10.10">
    <property type="entry name" value="Winged helix-like DNA-binding domain superfamily/Winged helix DNA-binding domain"/>
    <property type="match status" value="1"/>
</dbReference>
<dbReference type="EMBL" id="NAOO01000013">
    <property type="protein sequence ID" value="RFB94081.1"/>
    <property type="molecule type" value="Genomic_DNA"/>
</dbReference>
<evidence type="ECO:0000313" key="9">
    <source>
        <dbReference type="EMBL" id="RFB94081.1"/>
    </source>
</evidence>
<dbReference type="InterPro" id="IPR000847">
    <property type="entry name" value="LysR_HTH_N"/>
</dbReference>
<evidence type="ECO:0000256" key="4">
    <source>
        <dbReference type="ARBA" id="ARBA00023163"/>
    </source>
</evidence>
<dbReference type="PANTHER" id="PTHR30537">
    <property type="entry name" value="HTH-TYPE TRANSCRIPTIONAL REGULATOR"/>
    <property type="match status" value="1"/>
</dbReference>
<dbReference type="CDD" id="cd08474">
    <property type="entry name" value="PBP2_CrgA_like_5"/>
    <property type="match status" value="1"/>
</dbReference>
<evidence type="ECO:0000259" key="8">
    <source>
        <dbReference type="PROSITE" id="PS50931"/>
    </source>
</evidence>
<dbReference type="GO" id="GO:0003700">
    <property type="term" value="F:DNA-binding transcription factor activity"/>
    <property type="evidence" value="ECO:0007669"/>
    <property type="project" value="InterPro"/>
</dbReference>
<dbReference type="InterPro" id="IPR036388">
    <property type="entry name" value="WH-like_DNA-bd_sf"/>
</dbReference>
<dbReference type="FunFam" id="3.40.190.290:FF:000012">
    <property type="entry name" value="Transcriptional regulator, LysR family"/>
    <property type="match status" value="1"/>
</dbReference>
<accession>A0A3E1BLK9</accession>
<dbReference type="AlphaFoldDB" id="A0A3E1BLK9"/>
<organism evidence="9 10">
    <name type="scientific">Rhizobium leguminosarum bv. trifolii</name>
    <dbReference type="NCBI Taxonomy" id="386"/>
    <lineage>
        <taxon>Bacteria</taxon>
        <taxon>Pseudomonadati</taxon>
        <taxon>Pseudomonadota</taxon>
        <taxon>Alphaproteobacteria</taxon>
        <taxon>Hyphomicrobiales</taxon>
        <taxon>Rhizobiaceae</taxon>
        <taxon>Rhizobium/Agrobacterium group</taxon>
        <taxon>Rhizobium</taxon>
    </lineage>
</organism>
<dbReference type="SUPFAM" id="SSF46785">
    <property type="entry name" value="Winged helix' DNA-binding domain"/>
    <property type="match status" value="1"/>
</dbReference>
<keyword evidence="4" id="KW-0804">Transcription</keyword>
<dbReference type="PANTHER" id="PTHR30537:SF1">
    <property type="entry name" value="HTH-TYPE TRANSCRIPTIONAL REGULATOR PGRR"/>
    <property type="match status" value="1"/>
</dbReference>
<dbReference type="InterPro" id="IPR058163">
    <property type="entry name" value="LysR-type_TF_proteobact-type"/>
</dbReference>